<protein>
    <recommendedName>
        <fullName evidence="5">DUF4758 domain-containing protein</fullName>
    </recommendedName>
</protein>
<proteinExistence type="predicted"/>
<evidence type="ECO:0000256" key="2">
    <source>
        <dbReference type="SAM" id="SignalP"/>
    </source>
</evidence>
<feature type="compositionally biased region" description="Basic and acidic residues" evidence="1">
    <location>
        <begin position="174"/>
        <end position="218"/>
    </location>
</feature>
<name>A0A2J7Q8N2_9NEOP</name>
<evidence type="ECO:0008006" key="5">
    <source>
        <dbReference type="Google" id="ProtNLM"/>
    </source>
</evidence>
<dbReference type="EMBL" id="NEVH01016952">
    <property type="protein sequence ID" value="PNF24926.1"/>
    <property type="molecule type" value="Genomic_DNA"/>
</dbReference>
<gene>
    <name evidence="3" type="ORF">B7P43_G10171</name>
</gene>
<organism evidence="3 4">
    <name type="scientific">Cryptotermes secundus</name>
    <dbReference type="NCBI Taxonomy" id="105785"/>
    <lineage>
        <taxon>Eukaryota</taxon>
        <taxon>Metazoa</taxon>
        <taxon>Ecdysozoa</taxon>
        <taxon>Arthropoda</taxon>
        <taxon>Hexapoda</taxon>
        <taxon>Insecta</taxon>
        <taxon>Pterygota</taxon>
        <taxon>Neoptera</taxon>
        <taxon>Polyneoptera</taxon>
        <taxon>Dictyoptera</taxon>
        <taxon>Blattodea</taxon>
        <taxon>Blattoidea</taxon>
        <taxon>Termitoidae</taxon>
        <taxon>Kalotermitidae</taxon>
        <taxon>Cryptotermitinae</taxon>
        <taxon>Cryptotermes</taxon>
    </lineage>
</organism>
<dbReference type="AlphaFoldDB" id="A0A2J7Q8N2"/>
<evidence type="ECO:0000313" key="3">
    <source>
        <dbReference type="EMBL" id="PNF24926.1"/>
    </source>
</evidence>
<feature type="compositionally biased region" description="Basic and acidic residues" evidence="1">
    <location>
        <begin position="64"/>
        <end position="77"/>
    </location>
</feature>
<feature type="signal peptide" evidence="2">
    <location>
        <begin position="1"/>
        <end position="18"/>
    </location>
</feature>
<keyword evidence="4" id="KW-1185">Reference proteome</keyword>
<dbReference type="Proteomes" id="UP000235965">
    <property type="component" value="Unassembled WGS sequence"/>
</dbReference>
<comment type="caution">
    <text evidence="3">The sequence shown here is derived from an EMBL/GenBank/DDBJ whole genome shotgun (WGS) entry which is preliminary data.</text>
</comment>
<dbReference type="InParanoid" id="A0A2J7Q8N2"/>
<feature type="region of interest" description="Disordered" evidence="1">
    <location>
        <begin position="64"/>
        <end position="97"/>
    </location>
</feature>
<sequence>MEVYILAWLLALLSSLSALPVKYDQRQDGDLNVQAHLENFIIVLIPNNGALSLLDYIPLKKDAGKHESKPTATETDKYIPPSTAIKSTSPDFPAGTSPYKVDIDKKPAGGTAPIGGEVLITQSAPVTLLKASARTELPTTASPDDKTSIKPTAEAAIGTTKKEDTNEPSSKAETLLEKADSPAAEKDETERKGEIKTEKKDEVPVIDPEPKKQEKSSKNIDFVAKVPVSSQSKTSDEDVPVIDFSPSFVKTSKLPVFRLESENADTEELANNLKNLRSGIEEPCRDHLGNCRHTKSRSGQFFEPDSLLPLLRFGLSPAVD</sequence>
<evidence type="ECO:0000256" key="1">
    <source>
        <dbReference type="SAM" id="MobiDB-lite"/>
    </source>
</evidence>
<accession>A0A2J7Q8N2</accession>
<dbReference type="OrthoDB" id="7686329at2759"/>
<reference evidence="3 4" key="1">
    <citation type="submission" date="2017-12" db="EMBL/GenBank/DDBJ databases">
        <title>Hemimetabolous genomes reveal molecular basis of termite eusociality.</title>
        <authorList>
            <person name="Harrison M.C."/>
            <person name="Jongepier E."/>
            <person name="Robertson H.M."/>
            <person name="Arning N."/>
            <person name="Bitard-Feildel T."/>
            <person name="Chao H."/>
            <person name="Childers C.P."/>
            <person name="Dinh H."/>
            <person name="Doddapaneni H."/>
            <person name="Dugan S."/>
            <person name="Gowin J."/>
            <person name="Greiner C."/>
            <person name="Han Y."/>
            <person name="Hu H."/>
            <person name="Hughes D.S.T."/>
            <person name="Huylmans A.-K."/>
            <person name="Kemena C."/>
            <person name="Kremer L.P.M."/>
            <person name="Lee S.L."/>
            <person name="Lopez-Ezquerra A."/>
            <person name="Mallet L."/>
            <person name="Monroy-Kuhn J.M."/>
            <person name="Moser A."/>
            <person name="Murali S.C."/>
            <person name="Muzny D.M."/>
            <person name="Otani S."/>
            <person name="Piulachs M.-D."/>
            <person name="Poelchau M."/>
            <person name="Qu J."/>
            <person name="Schaub F."/>
            <person name="Wada-Katsumata A."/>
            <person name="Worley K.C."/>
            <person name="Xie Q."/>
            <person name="Ylla G."/>
            <person name="Poulsen M."/>
            <person name="Gibbs R.A."/>
            <person name="Schal C."/>
            <person name="Richards S."/>
            <person name="Belles X."/>
            <person name="Korb J."/>
            <person name="Bornberg-Bauer E."/>
        </authorList>
    </citation>
    <scope>NUCLEOTIDE SEQUENCE [LARGE SCALE GENOMIC DNA]</scope>
    <source>
        <tissue evidence="3">Whole body</tissue>
    </source>
</reference>
<feature type="chain" id="PRO_5014339800" description="DUF4758 domain-containing protein" evidence="2">
    <location>
        <begin position="19"/>
        <end position="320"/>
    </location>
</feature>
<keyword evidence="2" id="KW-0732">Signal</keyword>
<evidence type="ECO:0000313" key="4">
    <source>
        <dbReference type="Proteomes" id="UP000235965"/>
    </source>
</evidence>
<feature type="region of interest" description="Disordered" evidence="1">
    <location>
        <begin position="132"/>
        <end position="219"/>
    </location>
</feature>